<evidence type="ECO:0000256" key="5">
    <source>
        <dbReference type="RuleBase" id="RU003616"/>
    </source>
</evidence>
<organism evidence="9 10">
    <name type="scientific">Elaeis guineensis var. tenera</name>
    <name type="common">Oil palm</name>
    <dbReference type="NCBI Taxonomy" id="51953"/>
    <lineage>
        <taxon>Eukaryota</taxon>
        <taxon>Viridiplantae</taxon>
        <taxon>Streptophyta</taxon>
        <taxon>Embryophyta</taxon>
        <taxon>Tracheophyta</taxon>
        <taxon>Spermatophyta</taxon>
        <taxon>Magnoliopsida</taxon>
        <taxon>Liliopsida</taxon>
        <taxon>Arecaceae</taxon>
        <taxon>Arecoideae</taxon>
        <taxon>Cocoseae</taxon>
        <taxon>Elaeidinae</taxon>
        <taxon>Elaeis</taxon>
    </lineage>
</organism>
<name>A0A6I9QZB3_ELAGV</name>
<evidence type="ECO:0000256" key="2">
    <source>
        <dbReference type="ARBA" id="ARBA00022475"/>
    </source>
</evidence>
<feature type="compositionally biased region" description="Basic and acidic residues" evidence="6">
    <location>
        <begin position="104"/>
        <end position="122"/>
    </location>
</feature>
<dbReference type="InterPro" id="IPR008978">
    <property type="entry name" value="HSP20-like_chaperone"/>
</dbReference>
<dbReference type="InterPro" id="IPR002068">
    <property type="entry name" value="A-crystallin/Hsp20_dom"/>
</dbReference>
<feature type="domain" description="SHSP" evidence="8">
    <location>
        <begin position="10"/>
        <end position="113"/>
    </location>
</feature>
<dbReference type="KEGG" id="egu:105042375"/>
<keyword evidence="7" id="KW-0472">Membrane</keyword>
<dbReference type="PROSITE" id="PS01031">
    <property type="entry name" value="SHSP"/>
    <property type="match status" value="1"/>
</dbReference>
<dbReference type="GO" id="GO:0034605">
    <property type="term" value="P:cellular response to heat"/>
    <property type="evidence" value="ECO:0007669"/>
    <property type="project" value="TreeGrafter"/>
</dbReference>
<dbReference type="Pfam" id="PF00011">
    <property type="entry name" value="HSP20"/>
    <property type="match status" value="1"/>
</dbReference>
<evidence type="ECO:0000256" key="6">
    <source>
        <dbReference type="SAM" id="MobiDB-lite"/>
    </source>
</evidence>
<keyword evidence="7" id="KW-0812">Transmembrane</keyword>
<feature type="transmembrane region" description="Helical" evidence="7">
    <location>
        <begin position="224"/>
        <end position="244"/>
    </location>
</feature>
<dbReference type="Gene3D" id="2.60.40.790">
    <property type="match status" value="1"/>
</dbReference>
<evidence type="ECO:0000256" key="3">
    <source>
        <dbReference type="ARBA" id="ARBA00022821"/>
    </source>
</evidence>
<dbReference type="AlphaFoldDB" id="A0A6I9QZB3"/>
<evidence type="ECO:0000256" key="7">
    <source>
        <dbReference type="SAM" id="Phobius"/>
    </source>
</evidence>
<dbReference type="GO" id="GO:0005886">
    <property type="term" value="C:plasma membrane"/>
    <property type="evidence" value="ECO:0007669"/>
    <property type="project" value="UniProtKB-SubCell"/>
</dbReference>
<dbReference type="InParanoid" id="A0A6I9QZB3"/>
<dbReference type="Proteomes" id="UP000504607">
    <property type="component" value="Chromosome 3"/>
</dbReference>
<evidence type="ECO:0000256" key="1">
    <source>
        <dbReference type="ARBA" id="ARBA00004162"/>
    </source>
</evidence>
<reference evidence="10" key="1">
    <citation type="submission" date="2025-08" db="UniProtKB">
        <authorList>
            <consortium name="RefSeq"/>
        </authorList>
    </citation>
    <scope>IDENTIFICATION</scope>
</reference>
<accession>A0A6I9QZB3</accession>
<evidence type="ECO:0000313" key="10">
    <source>
        <dbReference type="RefSeq" id="XP_010917853.1"/>
    </source>
</evidence>
<protein>
    <submittedName>
        <fullName evidence="10">Inactive protein RESTRICTED TEV MOVEMENT 2</fullName>
    </submittedName>
</protein>
<dbReference type="PANTHER" id="PTHR43670">
    <property type="entry name" value="HEAT SHOCK PROTEIN 26"/>
    <property type="match status" value="1"/>
</dbReference>
<dbReference type="CDD" id="cd06464">
    <property type="entry name" value="ACD_sHsps-like"/>
    <property type="match status" value="1"/>
</dbReference>
<dbReference type="PANTHER" id="PTHR43670:SF114">
    <property type="entry name" value="OS05G0592000 PROTEIN"/>
    <property type="match status" value="1"/>
</dbReference>
<keyword evidence="7" id="KW-1133">Transmembrane helix</keyword>
<keyword evidence="2" id="KW-1003">Cell membrane</keyword>
<keyword evidence="9" id="KW-1185">Reference proteome</keyword>
<feature type="region of interest" description="Disordered" evidence="6">
    <location>
        <begin position="103"/>
        <end position="179"/>
    </location>
</feature>
<dbReference type="GO" id="GO:0006952">
    <property type="term" value="P:defense response"/>
    <property type="evidence" value="ECO:0007669"/>
    <property type="project" value="UniProtKB-KW"/>
</dbReference>
<evidence type="ECO:0000313" key="9">
    <source>
        <dbReference type="Proteomes" id="UP000504607"/>
    </source>
</evidence>
<dbReference type="GeneID" id="105042375"/>
<gene>
    <name evidence="10" type="primary">LOC105042375</name>
</gene>
<dbReference type="RefSeq" id="XP_010917853.1">
    <property type="nucleotide sequence ID" value="XM_010919551.2"/>
</dbReference>
<evidence type="ECO:0000256" key="4">
    <source>
        <dbReference type="PROSITE-ProRule" id="PRU00285"/>
    </source>
</evidence>
<dbReference type="SUPFAM" id="SSF49764">
    <property type="entry name" value="HSP20-like chaperones"/>
    <property type="match status" value="1"/>
</dbReference>
<comment type="subcellular location">
    <subcellularLocation>
        <location evidence="1">Cell membrane</location>
        <topology evidence="1">Single-pass membrane protein</topology>
    </subcellularLocation>
</comment>
<keyword evidence="3" id="KW-0611">Plant defense</keyword>
<dbReference type="OrthoDB" id="1431247at2759"/>
<feature type="compositionally biased region" description="Basic and acidic residues" evidence="6">
    <location>
        <begin position="134"/>
        <end position="178"/>
    </location>
</feature>
<sequence length="258" mass="29075">MGTRAAAGPRLYQDFVPSHELVPVEGIDTLVVKLPEFKKDQIRIQLDNFGNLRISGERPLADNQWSRFLKLFQVPEDCNVTEIQAKFENGSLYVKLPKLITEPSVKDRPTQPQKPKENEKPTSKPSVEPNGVPKKKEDDEKREKPTDTRKDAEKEREKEKDQTKEKVTSDVKQEEGEKGGAITEVPKEEAVTERALPGNGQNGLEKLKTKLGELGLDFHKPSQLMLNVLVAVVVLVGVGLYVTYKRRSPMQEDGHQDN</sequence>
<evidence type="ECO:0000259" key="8">
    <source>
        <dbReference type="PROSITE" id="PS01031"/>
    </source>
</evidence>
<comment type="similarity">
    <text evidence="4 5">Belongs to the small heat shock protein (HSP20) family.</text>
</comment>
<proteinExistence type="inferred from homology"/>